<dbReference type="EMBL" id="BART01012538">
    <property type="protein sequence ID" value="GAG82238.1"/>
    <property type="molecule type" value="Genomic_DNA"/>
</dbReference>
<protein>
    <submittedName>
        <fullName evidence="1">Uncharacterized protein</fullName>
    </submittedName>
</protein>
<accession>X1BDM6</accession>
<name>X1BDM6_9ZZZZ</name>
<proteinExistence type="predicted"/>
<gene>
    <name evidence="1" type="ORF">S01H4_26120</name>
</gene>
<organism evidence="1">
    <name type="scientific">marine sediment metagenome</name>
    <dbReference type="NCBI Taxonomy" id="412755"/>
    <lineage>
        <taxon>unclassified sequences</taxon>
        <taxon>metagenomes</taxon>
        <taxon>ecological metagenomes</taxon>
    </lineage>
</organism>
<sequence length="85" mass="10173">MFYKIGKYKFQLVEEIILEKDKSGFIKKFFPKDRYKNLKNIPLHKYGKGPFCSFKIPVEYKKKSGVYLLFVNNELKHVGICKDLY</sequence>
<comment type="caution">
    <text evidence="1">The sequence shown here is derived from an EMBL/GenBank/DDBJ whole genome shotgun (WGS) entry which is preliminary data.</text>
</comment>
<dbReference type="AlphaFoldDB" id="X1BDM6"/>
<evidence type="ECO:0000313" key="1">
    <source>
        <dbReference type="EMBL" id="GAG82238.1"/>
    </source>
</evidence>
<reference evidence="1" key="1">
    <citation type="journal article" date="2014" name="Front. Microbiol.">
        <title>High frequency of phylogenetically diverse reductive dehalogenase-homologous genes in deep subseafloor sedimentary metagenomes.</title>
        <authorList>
            <person name="Kawai M."/>
            <person name="Futagami T."/>
            <person name="Toyoda A."/>
            <person name="Takaki Y."/>
            <person name="Nishi S."/>
            <person name="Hori S."/>
            <person name="Arai W."/>
            <person name="Tsubouchi T."/>
            <person name="Morono Y."/>
            <person name="Uchiyama I."/>
            <person name="Ito T."/>
            <person name="Fujiyama A."/>
            <person name="Inagaki F."/>
            <person name="Takami H."/>
        </authorList>
    </citation>
    <scope>NUCLEOTIDE SEQUENCE</scope>
    <source>
        <strain evidence="1">Expedition CK06-06</strain>
    </source>
</reference>